<keyword evidence="3" id="KW-1185">Reference proteome</keyword>
<feature type="transmembrane region" description="Helical" evidence="1">
    <location>
        <begin position="12"/>
        <end position="30"/>
    </location>
</feature>
<dbReference type="GeneID" id="43668421"/>
<dbReference type="Proteomes" id="UP000325579">
    <property type="component" value="Unassembled WGS sequence"/>
</dbReference>
<proteinExistence type="predicted"/>
<dbReference type="AlphaFoldDB" id="A0A5N7CVJ3"/>
<keyword evidence="1" id="KW-0472">Membrane</keyword>
<keyword evidence="1" id="KW-1133">Transmembrane helix</keyword>
<evidence type="ECO:0000313" key="2">
    <source>
        <dbReference type="EMBL" id="KAE8397747.1"/>
    </source>
</evidence>
<organism evidence="2 3">
    <name type="scientific">Aspergillus pseudonomiae</name>
    <dbReference type="NCBI Taxonomy" id="1506151"/>
    <lineage>
        <taxon>Eukaryota</taxon>
        <taxon>Fungi</taxon>
        <taxon>Dikarya</taxon>
        <taxon>Ascomycota</taxon>
        <taxon>Pezizomycotina</taxon>
        <taxon>Eurotiomycetes</taxon>
        <taxon>Eurotiomycetidae</taxon>
        <taxon>Eurotiales</taxon>
        <taxon>Aspergillaceae</taxon>
        <taxon>Aspergillus</taxon>
        <taxon>Aspergillus subgen. Circumdati</taxon>
    </lineage>
</organism>
<keyword evidence="1" id="KW-0812">Transmembrane</keyword>
<dbReference type="EMBL" id="ML736880">
    <property type="protein sequence ID" value="KAE8397747.1"/>
    <property type="molecule type" value="Genomic_DNA"/>
</dbReference>
<protein>
    <submittedName>
        <fullName evidence="2">Uncharacterized protein</fullName>
    </submittedName>
</protein>
<gene>
    <name evidence="2" type="ORF">BDV37DRAFT_265022</name>
</gene>
<reference evidence="2 3" key="1">
    <citation type="submission" date="2019-04" db="EMBL/GenBank/DDBJ databases">
        <authorList>
            <consortium name="DOE Joint Genome Institute"/>
            <person name="Mondo S."/>
            <person name="Kjaerbolling I."/>
            <person name="Vesth T."/>
            <person name="Frisvad J.C."/>
            <person name="Nybo J.L."/>
            <person name="Theobald S."/>
            <person name="Kildgaard S."/>
            <person name="Isbrandt T."/>
            <person name="Kuo A."/>
            <person name="Sato A."/>
            <person name="Lyhne E.K."/>
            <person name="Kogle M.E."/>
            <person name="Wiebenga A."/>
            <person name="Kun R.S."/>
            <person name="Lubbers R.J."/>
            <person name="Makela M.R."/>
            <person name="Barry K."/>
            <person name="Chovatia M."/>
            <person name="Clum A."/>
            <person name="Daum C."/>
            <person name="Haridas S."/>
            <person name="He G."/>
            <person name="LaButti K."/>
            <person name="Lipzen A."/>
            <person name="Riley R."/>
            <person name="Salamov A."/>
            <person name="Simmons B.A."/>
            <person name="Magnuson J.K."/>
            <person name="Henrissat B."/>
            <person name="Mortensen U.H."/>
            <person name="Larsen T.O."/>
            <person name="Devries R.P."/>
            <person name="Grigoriev I.V."/>
            <person name="Machida M."/>
            <person name="Baker S.E."/>
            <person name="Andersen M.R."/>
            <person name="Cantor M.N."/>
            <person name="Hua S.X."/>
        </authorList>
    </citation>
    <scope>NUCLEOTIDE SEQUENCE [LARGE SCALE GENOMIC DNA]</scope>
    <source>
        <strain evidence="2 3">CBS 119388</strain>
    </source>
</reference>
<accession>A0A5N7CVJ3</accession>
<evidence type="ECO:0000313" key="3">
    <source>
        <dbReference type="Proteomes" id="UP000325579"/>
    </source>
</evidence>
<name>A0A5N7CVJ3_9EURO</name>
<sequence>MSMSSTTQNFNAIVIIYIYIYLFCLWINMFSEVVQYSQSTIVPRKGIAQDPVQQFRQI</sequence>
<dbReference type="RefSeq" id="XP_031935066.1">
    <property type="nucleotide sequence ID" value="XM_032083730.1"/>
</dbReference>
<evidence type="ECO:0000256" key="1">
    <source>
        <dbReference type="SAM" id="Phobius"/>
    </source>
</evidence>